<keyword evidence="3" id="KW-1185">Reference proteome</keyword>
<protein>
    <submittedName>
        <fullName evidence="2">Uncharacterized protein</fullName>
    </submittedName>
</protein>
<proteinExistence type="predicted"/>
<dbReference type="Proteomes" id="UP000266723">
    <property type="component" value="Unassembled WGS sequence"/>
</dbReference>
<organism evidence="2 3">
    <name type="scientific">Brassica cretica</name>
    <name type="common">Mustard</name>
    <dbReference type="NCBI Taxonomy" id="69181"/>
    <lineage>
        <taxon>Eukaryota</taxon>
        <taxon>Viridiplantae</taxon>
        <taxon>Streptophyta</taxon>
        <taxon>Embryophyta</taxon>
        <taxon>Tracheophyta</taxon>
        <taxon>Spermatophyta</taxon>
        <taxon>Magnoliopsida</taxon>
        <taxon>eudicotyledons</taxon>
        <taxon>Gunneridae</taxon>
        <taxon>Pentapetalae</taxon>
        <taxon>rosids</taxon>
        <taxon>malvids</taxon>
        <taxon>Brassicales</taxon>
        <taxon>Brassicaceae</taxon>
        <taxon>Brassiceae</taxon>
        <taxon>Brassica</taxon>
    </lineage>
</organism>
<feature type="region of interest" description="Disordered" evidence="1">
    <location>
        <begin position="1"/>
        <end position="30"/>
    </location>
</feature>
<evidence type="ECO:0000313" key="2">
    <source>
        <dbReference type="EMBL" id="KAF3518677.1"/>
    </source>
</evidence>
<evidence type="ECO:0000313" key="3">
    <source>
        <dbReference type="Proteomes" id="UP000266723"/>
    </source>
</evidence>
<accession>A0ABQ7AX63</accession>
<reference evidence="2 3" key="1">
    <citation type="journal article" date="2020" name="BMC Genomics">
        <title>Intraspecific diversification of the crop wild relative Brassica cretica Lam. using demographic model selection.</title>
        <authorList>
            <person name="Kioukis A."/>
            <person name="Michalopoulou V.A."/>
            <person name="Briers L."/>
            <person name="Pirintsos S."/>
            <person name="Studholme D.J."/>
            <person name="Pavlidis P."/>
            <person name="Sarris P.F."/>
        </authorList>
    </citation>
    <scope>NUCLEOTIDE SEQUENCE [LARGE SCALE GENOMIC DNA]</scope>
    <source>
        <strain evidence="3">cv. PFS-1207/04</strain>
    </source>
</reference>
<dbReference type="EMBL" id="QGKV02001556">
    <property type="protein sequence ID" value="KAF3518677.1"/>
    <property type="molecule type" value="Genomic_DNA"/>
</dbReference>
<sequence length="50" mass="5421">MESKKRKRKGFHERSTKLGFGENEEEGSSAGEVKVTMLSIGGIAGPLRLS</sequence>
<gene>
    <name evidence="2" type="ORF">DY000_02059260</name>
</gene>
<evidence type="ECO:0000256" key="1">
    <source>
        <dbReference type="SAM" id="MobiDB-lite"/>
    </source>
</evidence>
<comment type="caution">
    <text evidence="2">The sequence shown here is derived from an EMBL/GenBank/DDBJ whole genome shotgun (WGS) entry which is preliminary data.</text>
</comment>
<feature type="compositionally biased region" description="Basic residues" evidence="1">
    <location>
        <begin position="1"/>
        <end position="11"/>
    </location>
</feature>
<name>A0ABQ7AX63_BRACR</name>